<dbReference type="PANTHER" id="PTHR44394">
    <property type="entry name" value="BETA-ALANINE-ACTIVATING ENZYME"/>
    <property type="match status" value="1"/>
</dbReference>
<dbReference type="Proteomes" id="UP001233172">
    <property type="component" value="Unassembled WGS sequence"/>
</dbReference>
<evidence type="ECO:0000313" key="2">
    <source>
        <dbReference type="Proteomes" id="UP001233172"/>
    </source>
</evidence>
<reference evidence="1" key="2">
    <citation type="submission" date="2023-04" db="EMBL/GenBank/DDBJ databases">
        <authorList>
            <person name="Bu L."/>
            <person name="Lu L."/>
            <person name="Laidemitt M.R."/>
            <person name="Zhang S.M."/>
            <person name="Mutuku M."/>
            <person name="Mkoji G."/>
            <person name="Steinauer M."/>
            <person name="Loker E.S."/>
        </authorList>
    </citation>
    <scope>NUCLEOTIDE SEQUENCE</scope>
    <source>
        <strain evidence="1">KasaAsao</strain>
        <tissue evidence="1">Whole Snail</tissue>
    </source>
</reference>
<organism evidence="1 2">
    <name type="scientific">Biomphalaria pfeifferi</name>
    <name type="common">Bloodfluke planorb</name>
    <name type="synonym">Freshwater snail</name>
    <dbReference type="NCBI Taxonomy" id="112525"/>
    <lineage>
        <taxon>Eukaryota</taxon>
        <taxon>Metazoa</taxon>
        <taxon>Spiralia</taxon>
        <taxon>Lophotrochozoa</taxon>
        <taxon>Mollusca</taxon>
        <taxon>Gastropoda</taxon>
        <taxon>Heterobranchia</taxon>
        <taxon>Euthyneura</taxon>
        <taxon>Panpulmonata</taxon>
        <taxon>Hygrophila</taxon>
        <taxon>Lymnaeoidea</taxon>
        <taxon>Planorbidae</taxon>
        <taxon>Biomphalaria</taxon>
    </lineage>
</organism>
<proteinExistence type="predicted"/>
<gene>
    <name evidence="1" type="ORF">Bpfe_011094</name>
</gene>
<dbReference type="GO" id="GO:0043041">
    <property type="term" value="P:amino acid activation for nonribosomal peptide biosynthetic process"/>
    <property type="evidence" value="ECO:0007669"/>
    <property type="project" value="TreeGrafter"/>
</dbReference>
<accession>A0AAD8BSX7</accession>
<protein>
    <submittedName>
        <fullName evidence="1">Acyl-CoA synthetase family member 4</fullName>
    </submittedName>
</protein>
<dbReference type="InterPro" id="IPR052091">
    <property type="entry name" value="Beta-ala_Activ/Resist"/>
</dbReference>
<dbReference type="PANTHER" id="PTHR44394:SF1">
    <property type="entry name" value="BETA-ALANINE-ACTIVATING ENZYME"/>
    <property type="match status" value="1"/>
</dbReference>
<keyword evidence="2" id="KW-1185">Reference proteome</keyword>
<reference evidence="1" key="1">
    <citation type="journal article" date="2023" name="PLoS Negl. Trop. Dis.">
        <title>A genome sequence for Biomphalaria pfeifferi, the major vector snail for the human-infecting parasite Schistosoma mansoni.</title>
        <authorList>
            <person name="Bu L."/>
            <person name="Lu L."/>
            <person name="Laidemitt M.R."/>
            <person name="Zhang S.M."/>
            <person name="Mutuku M."/>
            <person name="Mkoji G."/>
            <person name="Steinauer M."/>
            <person name="Loker E.S."/>
        </authorList>
    </citation>
    <scope>NUCLEOTIDE SEQUENCE</scope>
    <source>
        <strain evidence="1">KasaAsao</strain>
    </source>
</reference>
<dbReference type="AlphaFoldDB" id="A0AAD8BSX7"/>
<dbReference type="InterPro" id="IPR045851">
    <property type="entry name" value="AMP-bd_C_sf"/>
</dbReference>
<comment type="caution">
    <text evidence="1">The sequence shown here is derived from an EMBL/GenBank/DDBJ whole genome shotgun (WGS) entry which is preliminary data.</text>
</comment>
<dbReference type="SUPFAM" id="SSF56801">
    <property type="entry name" value="Acetyl-CoA synthetase-like"/>
    <property type="match status" value="1"/>
</dbReference>
<evidence type="ECO:0000313" key="1">
    <source>
        <dbReference type="EMBL" id="KAK0059633.1"/>
    </source>
</evidence>
<sequence length="187" mass="21060">MWINTGDWGRMTTTGTIIYSHRMDEQVKRMGKRMNLAAIEMVIRSVPGVVNCSVQLDDQQLLAFIVTDTPIPDHAEKVECLTYGESESKKKGDGHWSEIKLNLMKTLEDALPSHCKPDHFIHVSEGLPITANGKLDKRKLLKLAKKRKCLDGFCLQKNPLESAQDLWLSVLSLKTGHIDPSDTFMSL</sequence>
<dbReference type="Gene3D" id="3.30.300.30">
    <property type="match status" value="1"/>
</dbReference>
<dbReference type="EMBL" id="JASAOG010000041">
    <property type="protein sequence ID" value="KAK0059633.1"/>
    <property type="molecule type" value="Genomic_DNA"/>
</dbReference>
<name>A0AAD8BSX7_BIOPF</name>